<evidence type="ECO:0000256" key="1">
    <source>
        <dbReference type="ARBA" id="ARBA00005417"/>
    </source>
</evidence>
<dbReference type="AlphaFoldDB" id="Q483Z2"/>
<sequence length="251" mass="27461">MGRSDTKCAMSIVTKGLSFYYGKKPAVDGLDLSITSGFNVLLGPNGAGKSTLFSMLTGLYQAASGDIKINGYDYKHHKLNIMQSMGVVFQQSTLDLDLSVKQNLTYYAALHGISSAQALDNISEILSQLQLTKRLDDKVRSLNGGHRRRVEIARALIHQPKVLLLDEATVGLDIDSRKMITEYVGSLSQKLGICVLWATHLIDEISAGDQLIIIDEGKIKAQGISGELCKKHNVTDVYQLYRSLTANAELT</sequence>
<organism evidence="7 8">
    <name type="scientific">Colwellia psychrerythraea (strain 34H / ATCC BAA-681)</name>
    <name type="common">Vibrio psychroerythus</name>
    <dbReference type="NCBI Taxonomy" id="167879"/>
    <lineage>
        <taxon>Bacteria</taxon>
        <taxon>Pseudomonadati</taxon>
        <taxon>Pseudomonadota</taxon>
        <taxon>Gammaproteobacteria</taxon>
        <taxon>Alteromonadales</taxon>
        <taxon>Colwelliaceae</taxon>
        <taxon>Colwellia</taxon>
    </lineage>
</organism>
<dbReference type="Pfam" id="PF00005">
    <property type="entry name" value="ABC_tran"/>
    <property type="match status" value="1"/>
</dbReference>
<dbReference type="SUPFAM" id="SSF52540">
    <property type="entry name" value="P-loop containing nucleoside triphosphate hydrolases"/>
    <property type="match status" value="1"/>
</dbReference>
<dbReference type="SMART" id="SM00382">
    <property type="entry name" value="AAA"/>
    <property type="match status" value="1"/>
</dbReference>
<reference evidence="7" key="1">
    <citation type="journal article" date="2005" name="Proc. Natl. Acad. Sci. U.S.A.">
        <title>The psychrophilic lifestyle as revealed by the genome sequence of Colwellia psychrerythraea 34H through genomic and proteomic analyses.</title>
        <authorList>
            <person name="Methe B.A."/>
            <person name="Nelson K.E."/>
            <person name="Deming J.W."/>
            <person name="Momen B."/>
            <person name="Melamud E."/>
            <person name="Zhang X."/>
            <person name="Moult J."/>
            <person name="Madupu R."/>
            <person name="Nelson W.C."/>
            <person name="Dodson R.J."/>
            <person name="Brinkac L.M."/>
            <person name="Daugherty S.C."/>
            <person name="Durkin A.S."/>
            <person name="DeBoy R.T."/>
            <person name="Kolonay J.F."/>
            <person name="Sullivan S.A."/>
            <person name="Zhou L."/>
            <person name="Davidsen T.M."/>
            <person name="Wu M."/>
            <person name="Huston A.L."/>
            <person name="Lewis M."/>
            <person name="Weaver B."/>
            <person name="Weidman J.F."/>
            <person name="Khouri H."/>
            <person name="Utterback T.R."/>
            <person name="Feldblyum T.V."/>
            <person name="Fraser C.M."/>
        </authorList>
    </citation>
    <scope>NUCLEOTIDE SEQUENCE [LARGE SCALE GENOMIC DNA]</scope>
    <source>
        <strain evidence="7">34H</strain>
    </source>
</reference>
<dbReference type="InterPro" id="IPR050763">
    <property type="entry name" value="ABC_transporter_ATP-binding"/>
</dbReference>
<dbReference type="STRING" id="167879.CPS_1893"/>
<dbReference type="InterPro" id="IPR003439">
    <property type="entry name" value="ABC_transporter-like_ATP-bd"/>
</dbReference>
<accession>Q483Z2</accession>
<gene>
    <name evidence="7" type="ordered locus">CPS_1893</name>
</gene>
<evidence type="ECO:0000256" key="3">
    <source>
        <dbReference type="ARBA" id="ARBA00022458"/>
    </source>
</evidence>
<evidence type="ECO:0000256" key="2">
    <source>
        <dbReference type="ARBA" id="ARBA00022448"/>
    </source>
</evidence>
<dbReference type="GO" id="GO:0005524">
    <property type="term" value="F:ATP binding"/>
    <property type="evidence" value="ECO:0007669"/>
    <property type="project" value="UniProtKB-KW"/>
</dbReference>
<protein>
    <submittedName>
        <fullName evidence="7">ABC transporter, ATP-binding protein</fullName>
    </submittedName>
</protein>
<dbReference type="PANTHER" id="PTHR42711">
    <property type="entry name" value="ABC TRANSPORTER ATP-BINDING PROTEIN"/>
    <property type="match status" value="1"/>
</dbReference>
<feature type="domain" description="ABC transporter" evidence="6">
    <location>
        <begin position="12"/>
        <end position="241"/>
    </location>
</feature>
<dbReference type="PANTHER" id="PTHR42711:SF5">
    <property type="entry name" value="ABC TRANSPORTER ATP-BINDING PROTEIN NATA"/>
    <property type="match status" value="1"/>
</dbReference>
<dbReference type="GO" id="GO:0016887">
    <property type="term" value="F:ATP hydrolysis activity"/>
    <property type="evidence" value="ECO:0007669"/>
    <property type="project" value="InterPro"/>
</dbReference>
<proteinExistence type="inferred from homology"/>
<keyword evidence="4" id="KW-0547">Nucleotide-binding</keyword>
<dbReference type="HOGENOM" id="CLU_000604_1_2_6"/>
<evidence type="ECO:0000256" key="4">
    <source>
        <dbReference type="ARBA" id="ARBA00022741"/>
    </source>
</evidence>
<dbReference type="Gene3D" id="3.40.50.300">
    <property type="entry name" value="P-loop containing nucleotide triphosphate hydrolases"/>
    <property type="match status" value="1"/>
</dbReference>
<dbReference type="InterPro" id="IPR022467">
    <property type="entry name" value="ABC_transprt_ATP-bd_su_PQQ"/>
</dbReference>
<evidence type="ECO:0000259" key="6">
    <source>
        <dbReference type="PROSITE" id="PS50893"/>
    </source>
</evidence>
<keyword evidence="2" id="KW-0813">Transport</keyword>
<dbReference type="KEGG" id="cps:CPS_1893"/>
<dbReference type="EMBL" id="CP000083">
    <property type="protein sequence ID" value="AAZ27044.1"/>
    <property type="molecule type" value="Genomic_DNA"/>
</dbReference>
<dbReference type="InterPro" id="IPR003593">
    <property type="entry name" value="AAA+_ATPase"/>
</dbReference>
<dbReference type="PROSITE" id="PS50893">
    <property type="entry name" value="ABC_TRANSPORTER_2"/>
    <property type="match status" value="1"/>
</dbReference>
<name>Q483Z2_COLP3</name>
<comment type="similarity">
    <text evidence="1">Belongs to the ABC transporter superfamily.</text>
</comment>
<dbReference type="InterPro" id="IPR027417">
    <property type="entry name" value="P-loop_NTPase"/>
</dbReference>
<keyword evidence="5 7" id="KW-0067">ATP-binding</keyword>
<dbReference type="NCBIfam" id="TIGR03864">
    <property type="entry name" value="PQQ_ABC_ATP"/>
    <property type="match status" value="1"/>
</dbReference>
<dbReference type="Proteomes" id="UP000000547">
    <property type="component" value="Chromosome"/>
</dbReference>
<dbReference type="eggNOG" id="COG1131">
    <property type="taxonomic scope" value="Bacteria"/>
</dbReference>
<keyword evidence="3" id="KW-0536">Nodulation</keyword>
<evidence type="ECO:0000313" key="8">
    <source>
        <dbReference type="Proteomes" id="UP000000547"/>
    </source>
</evidence>
<evidence type="ECO:0000256" key="5">
    <source>
        <dbReference type="ARBA" id="ARBA00022840"/>
    </source>
</evidence>
<evidence type="ECO:0000313" key="7">
    <source>
        <dbReference type="EMBL" id="AAZ27044.1"/>
    </source>
</evidence>